<sequence length="339" mass="38312">MKTNQKILISIVLVLTGFQIATLVCRLIYRSIEESIVSQMDYHVTTSFSPSSKEYMEYMIFRNSTLTTDQAGISFASIITMHVVGSIEAFTSLTCVAILLLIISFVSNVFLNIVVTNDANRKTYRIGLIAVNVLTTIFLISLMIVILLIAATNGPIRYKIIPDIRFPIYLAALLVVVLQLVVQIFISSISAGLVMVVIKKLSHHQNSQGANRSFVKVIILQGMLIVFTSIFLLAIVIEMLTVFWTYNYIIFDVLNNMSILMFLLATIIMYFPLFNKDHPHFHQQHQQQHHKPIEENKNDKHHSLKSPRGSSPTTTTTTQTPPNSTMDIEYHGMESELKV</sequence>
<comment type="caution">
    <text evidence="3">The sequence shown here is derived from an EMBL/GenBank/DDBJ whole genome shotgun (WGS) entry which is preliminary data.</text>
</comment>
<dbReference type="RefSeq" id="XP_044553051.1">
    <property type="nucleotide sequence ID" value="XM_044690449.1"/>
</dbReference>
<feature type="transmembrane region" description="Helical" evidence="2">
    <location>
        <begin position="126"/>
        <end position="149"/>
    </location>
</feature>
<protein>
    <submittedName>
        <fullName evidence="3">Uncharacterized protein</fullName>
    </submittedName>
</protein>
<feature type="region of interest" description="Disordered" evidence="1">
    <location>
        <begin position="282"/>
        <end position="327"/>
    </location>
</feature>
<evidence type="ECO:0000313" key="3">
    <source>
        <dbReference type="EMBL" id="KAG2389059.1"/>
    </source>
</evidence>
<feature type="transmembrane region" description="Helical" evidence="2">
    <location>
        <begin position="90"/>
        <end position="114"/>
    </location>
</feature>
<name>A0AA88H0I7_NAELO</name>
<gene>
    <name evidence="3" type="ORF">C9374_014459</name>
</gene>
<accession>A0AA88H0I7</accession>
<keyword evidence="4" id="KW-1185">Reference proteome</keyword>
<feature type="compositionally biased region" description="Low complexity" evidence="1">
    <location>
        <begin position="306"/>
        <end position="325"/>
    </location>
</feature>
<dbReference type="GeneID" id="68106912"/>
<keyword evidence="2" id="KW-0472">Membrane</keyword>
<keyword evidence="2" id="KW-0812">Transmembrane</keyword>
<dbReference type="EMBL" id="PYSW02000008">
    <property type="protein sequence ID" value="KAG2389059.1"/>
    <property type="molecule type" value="Genomic_DNA"/>
</dbReference>
<proteinExistence type="predicted"/>
<evidence type="ECO:0000256" key="2">
    <source>
        <dbReference type="SAM" id="Phobius"/>
    </source>
</evidence>
<evidence type="ECO:0000256" key="1">
    <source>
        <dbReference type="SAM" id="MobiDB-lite"/>
    </source>
</evidence>
<keyword evidence="2" id="KW-1133">Transmembrane helix</keyword>
<reference evidence="3 4" key="1">
    <citation type="journal article" date="2018" name="BMC Genomics">
        <title>The genome of Naegleria lovaniensis, the basis for a comparative approach to unravel pathogenicity factors of the human pathogenic amoeba N. fowleri.</title>
        <authorList>
            <person name="Liechti N."/>
            <person name="Schurch N."/>
            <person name="Bruggmann R."/>
            <person name="Wittwer M."/>
        </authorList>
    </citation>
    <scope>NUCLEOTIDE SEQUENCE [LARGE SCALE GENOMIC DNA]</scope>
    <source>
        <strain evidence="3 4">ATCC 30569</strain>
    </source>
</reference>
<feature type="transmembrane region" description="Helical" evidence="2">
    <location>
        <begin position="169"/>
        <end position="198"/>
    </location>
</feature>
<feature type="transmembrane region" description="Helical" evidence="2">
    <location>
        <begin position="7"/>
        <end position="29"/>
    </location>
</feature>
<evidence type="ECO:0000313" key="4">
    <source>
        <dbReference type="Proteomes" id="UP000816034"/>
    </source>
</evidence>
<feature type="transmembrane region" description="Helical" evidence="2">
    <location>
        <begin position="218"/>
        <end position="244"/>
    </location>
</feature>
<dbReference type="Proteomes" id="UP000816034">
    <property type="component" value="Unassembled WGS sequence"/>
</dbReference>
<dbReference type="AlphaFoldDB" id="A0AA88H0I7"/>
<organism evidence="3 4">
    <name type="scientific">Naegleria lovaniensis</name>
    <name type="common">Amoeba</name>
    <dbReference type="NCBI Taxonomy" id="51637"/>
    <lineage>
        <taxon>Eukaryota</taxon>
        <taxon>Discoba</taxon>
        <taxon>Heterolobosea</taxon>
        <taxon>Tetramitia</taxon>
        <taxon>Eutetramitia</taxon>
        <taxon>Vahlkampfiidae</taxon>
        <taxon>Naegleria</taxon>
    </lineage>
</organism>
<feature type="transmembrane region" description="Helical" evidence="2">
    <location>
        <begin position="256"/>
        <end position="274"/>
    </location>
</feature>